<keyword evidence="8" id="KW-0418">Kinase</keyword>
<evidence type="ECO:0000256" key="7">
    <source>
        <dbReference type="ARBA" id="ARBA00022741"/>
    </source>
</evidence>
<name>A0A9W9W6X5_9EURO</name>
<evidence type="ECO:0000256" key="2">
    <source>
        <dbReference type="ARBA" id="ARBA00012513"/>
    </source>
</evidence>
<dbReference type="OrthoDB" id="4062651at2759"/>
<dbReference type="Pfam" id="PF00069">
    <property type="entry name" value="Pkinase"/>
    <property type="match status" value="1"/>
</dbReference>
<evidence type="ECO:0000313" key="17">
    <source>
        <dbReference type="EMBL" id="KAJ5404574.1"/>
    </source>
</evidence>
<evidence type="ECO:0000256" key="6">
    <source>
        <dbReference type="ARBA" id="ARBA00022679"/>
    </source>
</evidence>
<evidence type="ECO:0000256" key="13">
    <source>
        <dbReference type="ARBA" id="ARBA00048679"/>
    </source>
</evidence>
<dbReference type="GeneID" id="81368062"/>
<dbReference type="PROSITE" id="PS00108">
    <property type="entry name" value="PROTEIN_KINASE_ST"/>
    <property type="match status" value="1"/>
</dbReference>
<dbReference type="InterPro" id="IPR008271">
    <property type="entry name" value="Ser/Thr_kinase_AS"/>
</dbReference>
<evidence type="ECO:0000256" key="1">
    <source>
        <dbReference type="ARBA" id="ARBA00004623"/>
    </source>
</evidence>
<dbReference type="EC" id="2.7.11.1" evidence="2"/>
<reference evidence="17" key="1">
    <citation type="submission" date="2022-12" db="EMBL/GenBank/DDBJ databases">
        <authorList>
            <person name="Petersen C."/>
        </authorList>
    </citation>
    <scope>NUCLEOTIDE SEQUENCE</scope>
    <source>
        <strain evidence="17">IBT 29677</strain>
    </source>
</reference>
<dbReference type="GO" id="GO:0000045">
    <property type="term" value="P:autophagosome assembly"/>
    <property type="evidence" value="ECO:0007669"/>
    <property type="project" value="TreeGrafter"/>
</dbReference>
<dbReference type="GO" id="GO:0005776">
    <property type="term" value="C:autophagosome"/>
    <property type="evidence" value="ECO:0007669"/>
    <property type="project" value="TreeGrafter"/>
</dbReference>
<comment type="subcellular location">
    <subcellularLocation>
        <location evidence="1">Preautophagosomal structure membrane</location>
        <topology evidence="1">Peripheral membrane protein</topology>
    </subcellularLocation>
</comment>
<dbReference type="RefSeq" id="XP_056491816.1">
    <property type="nucleotide sequence ID" value="XM_056629082.1"/>
</dbReference>
<dbReference type="EMBL" id="JAPZBU010000005">
    <property type="protein sequence ID" value="KAJ5404574.1"/>
    <property type="molecule type" value="Genomic_DNA"/>
</dbReference>
<dbReference type="GO" id="GO:0034045">
    <property type="term" value="C:phagophore assembly site membrane"/>
    <property type="evidence" value="ECO:0007669"/>
    <property type="project" value="UniProtKB-SubCell"/>
</dbReference>
<dbReference type="GO" id="GO:0010506">
    <property type="term" value="P:regulation of autophagy"/>
    <property type="evidence" value="ECO:0007669"/>
    <property type="project" value="InterPro"/>
</dbReference>
<keyword evidence="10" id="KW-0072">Autophagy</keyword>
<evidence type="ECO:0000256" key="10">
    <source>
        <dbReference type="ARBA" id="ARBA00023006"/>
    </source>
</evidence>
<evidence type="ECO:0000256" key="8">
    <source>
        <dbReference type="ARBA" id="ARBA00022777"/>
    </source>
</evidence>
<feature type="region of interest" description="Disordered" evidence="14">
    <location>
        <begin position="391"/>
        <end position="410"/>
    </location>
</feature>
<organism evidence="17 18">
    <name type="scientific">Penicillium cosmopolitanum</name>
    <dbReference type="NCBI Taxonomy" id="1131564"/>
    <lineage>
        <taxon>Eukaryota</taxon>
        <taxon>Fungi</taxon>
        <taxon>Dikarya</taxon>
        <taxon>Ascomycota</taxon>
        <taxon>Pezizomycotina</taxon>
        <taxon>Eurotiomycetes</taxon>
        <taxon>Eurotiomycetidae</taxon>
        <taxon>Eurotiales</taxon>
        <taxon>Aspergillaceae</taxon>
        <taxon>Penicillium</taxon>
    </lineage>
</organism>
<dbReference type="InterPro" id="IPR045269">
    <property type="entry name" value="Atg1-like"/>
</dbReference>
<keyword evidence="7" id="KW-0547">Nucleotide-binding</keyword>
<evidence type="ECO:0000256" key="11">
    <source>
        <dbReference type="ARBA" id="ARBA00030237"/>
    </source>
</evidence>
<dbReference type="GO" id="GO:0005524">
    <property type="term" value="F:ATP binding"/>
    <property type="evidence" value="ECO:0007669"/>
    <property type="project" value="UniProtKB-KW"/>
</dbReference>
<feature type="chain" id="PRO_5040810289" description="Serine/threonine-protein kinase ATG1" evidence="15">
    <location>
        <begin position="29"/>
        <end position="410"/>
    </location>
</feature>
<comment type="caution">
    <text evidence="17">The sequence shown here is derived from an EMBL/GenBank/DDBJ whole genome shotgun (WGS) entry which is preliminary data.</text>
</comment>
<dbReference type="GO" id="GO:0004674">
    <property type="term" value="F:protein serine/threonine kinase activity"/>
    <property type="evidence" value="ECO:0007669"/>
    <property type="project" value="UniProtKB-KW"/>
</dbReference>
<keyword evidence="18" id="KW-1185">Reference proteome</keyword>
<reference evidence="17" key="2">
    <citation type="journal article" date="2023" name="IMA Fungus">
        <title>Comparative genomic study of the Penicillium genus elucidates a diverse pangenome and 15 lateral gene transfer events.</title>
        <authorList>
            <person name="Petersen C."/>
            <person name="Sorensen T."/>
            <person name="Nielsen M.R."/>
            <person name="Sondergaard T.E."/>
            <person name="Sorensen J.L."/>
            <person name="Fitzpatrick D.A."/>
            <person name="Frisvad J.C."/>
            <person name="Nielsen K.L."/>
        </authorList>
    </citation>
    <scope>NUCLEOTIDE SEQUENCE</scope>
    <source>
        <strain evidence="17">IBT 29677</strain>
    </source>
</reference>
<evidence type="ECO:0000256" key="15">
    <source>
        <dbReference type="SAM" id="SignalP"/>
    </source>
</evidence>
<dbReference type="GO" id="GO:0005829">
    <property type="term" value="C:cytosol"/>
    <property type="evidence" value="ECO:0007669"/>
    <property type="project" value="TreeGrafter"/>
</dbReference>
<evidence type="ECO:0000313" key="18">
    <source>
        <dbReference type="Proteomes" id="UP001147747"/>
    </source>
</evidence>
<evidence type="ECO:0000256" key="14">
    <source>
        <dbReference type="SAM" id="MobiDB-lite"/>
    </source>
</evidence>
<comment type="catalytic activity">
    <reaction evidence="12">
        <text>L-threonyl-[protein] + ATP = O-phospho-L-threonyl-[protein] + ADP + H(+)</text>
        <dbReference type="Rhea" id="RHEA:46608"/>
        <dbReference type="Rhea" id="RHEA-COMP:11060"/>
        <dbReference type="Rhea" id="RHEA-COMP:11605"/>
        <dbReference type="ChEBI" id="CHEBI:15378"/>
        <dbReference type="ChEBI" id="CHEBI:30013"/>
        <dbReference type="ChEBI" id="CHEBI:30616"/>
        <dbReference type="ChEBI" id="CHEBI:61977"/>
        <dbReference type="ChEBI" id="CHEBI:456216"/>
        <dbReference type="EC" id="2.7.11.1"/>
    </reaction>
</comment>
<gene>
    <name evidence="17" type="ORF">N7509_004445</name>
</gene>
<dbReference type="PROSITE" id="PS50011">
    <property type="entry name" value="PROTEIN_KINASE_DOM"/>
    <property type="match status" value="1"/>
</dbReference>
<keyword evidence="5" id="KW-0723">Serine/threonine-protein kinase</keyword>
<dbReference type="CDD" id="cd00180">
    <property type="entry name" value="PKc"/>
    <property type="match status" value="1"/>
</dbReference>
<keyword evidence="9" id="KW-0067">ATP-binding</keyword>
<evidence type="ECO:0000259" key="16">
    <source>
        <dbReference type="PROSITE" id="PS50011"/>
    </source>
</evidence>
<proteinExistence type="predicted"/>
<evidence type="ECO:0000256" key="12">
    <source>
        <dbReference type="ARBA" id="ARBA00047899"/>
    </source>
</evidence>
<evidence type="ECO:0000256" key="4">
    <source>
        <dbReference type="ARBA" id="ARBA00019599"/>
    </source>
</evidence>
<evidence type="ECO:0000256" key="5">
    <source>
        <dbReference type="ARBA" id="ARBA00022527"/>
    </source>
</evidence>
<feature type="signal peptide" evidence="15">
    <location>
        <begin position="1"/>
        <end position="28"/>
    </location>
</feature>
<dbReference type="SUPFAM" id="SSF56112">
    <property type="entry name" value="Protein kinase-like (PK-like)"/>
    <property type="match status" value="1"/>
</dbReference>
<keyword evidence="15" id="KW-0732">Signal</keyword>
<dbReference type="AlphaFoldDB" id="A0A9W9W6X5"/>
<feature type="domain" description="Protein kinase" evidence="16">
    <location>
        <begin position="103"/>
        <end position="397"/>
    </location>
</feature>
<sequence>MHLSTMWFRLTWILSSFILWICSVPTFALPSTPYPSSYHLESNVRTLSQSSDSLYNHTLLQKRSDDPSYSEANYIWEDGSNRIFHVANSADQFQDADKAYAQLKLGNELGSGGYGTVYEGSLKSRNGDSDQEGAAKQSAANGQVAVNGAILQKSIDSDNVAEVYGIFWQPSDKKSIILMEQLQSDVDSTLQEIAKDITKRQGADYKAYTSKMMEGAFLGLRDTHAAGIAHRDIKPENIMFSDCNGEYKLIDYDHAIRNDVLQAGNQGTAFGSPLYEAPEVDTDAYNGYQADVYSLAWMHFDIMNPTLRYTQPDRRQDLMAYTRGDQASSKQDLKGKLIKELRACGVDSSVKYPTAFKMTGLIAQALQPVERRISMFEYYKQWCKLTGTAEGSADEWSNDTDGAKWDDRVQ</sequence>
<dbReference type="PANTHER" id="PTHR24348:SF22">
    <property type="entry name" value="NON-SPECIFIC SERINE_THREONINE PROTEIN KINASE"/>
    <property type="match status" value="1"/>
</dbReference>
<evidence type="ECO:0000256" key="3">
    <source>
        <dbReference type="ARBA" id="ARBA00018572"/>
    </source>
</evidence>
<protein>
    <recommendedName>
        <fullName evidence="3">Serine/threonine-protein kinase ATG1</fullName>
        <ecNumber evidence="2">2.7.11.1</ecNumber>
    </recommendedName>
    <alternativeName>
        <fullName evidence="11">Autophagy-related protein 1</fullName>
    </alternativeName>
    <alternativeName>
        <fullName evidence="4">Serine/threonine-protein kinase atg1</fullName>
    </alternativeName>
</protein>
<dbReference type="SMART" id="SM00220">
    <property type="entry name" value="S_TKc"/>
    <property type="match status" value="1"/>
</dbReference>
<comment type="catalytic activity">
    <reaction evidence="13">
        <text>L-seryl-[protein] + ATP = O-phospho-L-seryl-[protein] + ADP + H(+)</text>
        <dbReference type="Rhea" id="RHEA:17989"/>
        <dbReference type="Rhea" id="RHEA-COMP:9863"/>
        <dbReference type="Rhea" id="RHEA-COMP:11604"/>
        <dbReference type="ChEBI" id="CHEBI:15378"/>
        <dbReference type="ChEBI" id="CHEBI:29999"/>
        <dbReference type="ChEBI" id="CHEBI:30616"/>
        <dbReference type="ChEBI" id="CHEBI:83421"/>
        <dbReference type="ChEBI" id="CHEBI:456216"/>
        <dbReference type="EC" id="2.7.11.1"/>
    </reaction>
</comment>
<dbReference type="Gene3D" id="1.10.510.10">
    <property type="entry name" value="Transferase(Phosphotransferase) domain 1"/>
    <property type="match status" value="1"/>
</dbReference>
<dbReference type="PANTHER" id="PTHR24348">
    <property type="entry name" value="SERINE/THREONINE-PROTEIN KINASE UNC-51-RELATED"/>
    <property type="match status" value="1"/>
</dbReference>
<dbReference type="Proteomes" id="UP001147747">
    <property type="component" value="Unassembled WGS sequence"/>
</dbReference>
<dbReference type="Gene3D" id="3.30.200.20">
    <property type="entry name" value="Phosphorylase Kinase, domain 1"/>
    <property type="match status" value="1"/>
</dbReference>
<feature type="compositionally biased region" description="Basic and acidic residues" evidence="14">
    <location>
        <begin position="401"/>
        <end position="410"/>
    </location>
</feature>
<dbReference type="InterPro" id="IPR011009">
    <property type="entry name" value="Kinase-like_dom_sf"/>
</dbReference>
<keyword evidence="6" id="KW-0808">Transferase</keyword>
<accession>A0A9W9W6X5</accession>
<evidence type="ECO:0000256" key="9">
    <source>
        <dbReference type="ARBA" id="ARBA00022840"/>
    </source>
</evidence>
<dbReference type="InterPro" id="IPR000719">
    <property type="entry name" value="Prot_kinase_dom"/>
</dbReference>